<feature type="transmembrane region" description="Helical" evidence="1">
    <location>
        <begin position="206"/>
        <end position="227"/>
    </location>
</feature>
<feature type="transmembrane region" description="Helical" evidence="1">
    <location>
        <begin position="348"/>
        <end position="366"/>
    </location>
</feature>
<keyword evidence="1" id="KW-1133">Transmembrane helix</keyword>
<gene>
    <name evidence="2" type="ORF">SAMN05216245_101278</name>
</gene>
<feature type="transmembrane region" description="Helical" evidence="1">
    <location>
        <begin position="239"/>
        <end position="261"/>
    </location>
</feature>
<name>A0A1I1XIK4_9FIRM</name>
<evidence type="ECO:0000313" key="3">
    <source>
        <dbReference type="Proteomes" id="UP000198896"/>
    </source>
</evidence>
<evidence type="ECO:0000256" key="1">
    <source>
        <dbReference type="SAM" id="Phobius"/>
    </source>
</evidence>
<dbReference type="STRING" id="1123323.SAMN05216245_101278"/>
<accession>A0A1I1XIK4</accession>
<dbReference type="AlphaFoldDB" id="A0A1I1XIK4"/>
<feature type="transmembrane region" description="Helical" evidence="1">
    <location>
        <begin position="169"/>
        <end position="186"/>
    </location>
</feature>
<feature type="transmembrane region" description="Helical" evidence="1">
    <location>
        <begin position="378"/>
        <end position="404"/>
    </location>
</feature>
<dbReference type="EMBL" id="FONL01000001">
    <property type="protein sequence ID" value="SFE07175.1"/>
    <property type="molecule type" value="Genomic_DNA"/>
</dbReference>
<dbReference type="Proteomes" id="UP000198896">
    <property type="component" value="Unassembled WGS sequence"/>
</dbReference>
<keyword evidence="3" id="KW-1185">Reference proteome</keyword>
<feature type="transmembrane region" description="Helical" evidence="1">
    <location>
        <begin position="135"/>
        <end position="157"/>
    </location>
</feature>
<protein>
    <recommendedName>
        <fullName evidence="4">Transporter</fullName>
    </recommendedName>
</protein>
<evidence type="ECO:0008006" key="4">
    <source>
        <dbReference type="Google" id="ProtNLM"/>
    </source>
</evidence>
<sequence>MAGFLIFTVVMVMRLLPTLLALPLLAAWIAFVAGMPFVSWLNDVLLGGALRLASPIALVIFGAMFARVIQKVGISDAIIKKAAELSGDQPVSIAFLLTAATVFVFSGMSGLGPVIMIGSITLPLMTGVGIPPVDAAALFLLAICTGGMANIAGYGTYIGIFGSEAALQYYLPGVAIAALVTCFYIIKNISSGNGGKNTLPAAIKEILSGILTLPITLVQALAGIFTSHPGGLIRKKKELPAAALIAPILPLAVIVILRLTHGFGLPLMDQIDPVAAALFGFITASLYATLTVCPGKTVNTLTGAFVEGIRDVAGVLFLFIGIGMLIAASIHPASIAILQPLIGSILPSGQNGLLLFFAVFAPAALYRGPLNMYGMGAGIAAILTGLSFVPPIALCGMFIAVGYLQGLADPTNSHNTWIGGYTGVDTDIILKRILPYAWVMCLLMLAYVWLTQ</sequence>
<evidence type="ECO:0000313" key="2">
    <source>
        <dbReference type="EMBL" id="SFE07175.1"/>
    </source>
</evidence>
<feature type="transmembrane region" description="Helical" evidence="1">
    <location>
        <begin position="90"/>
        <end position="115"/>
    </location>
</feature>
<keyword evidence="1" id="KW-0812">Transmembrane</keyword>
<keyword evidence="1" id="KW-0472">Membrane</keyword>
<feature type="transmembrane region" description="Helical" evidence="1">
    <location>
        <begin position="314"/>
        <end position="342"/>
    </location>
</feature>
<reference evidence="2 3" key="1">
    <citation type="submission" date="2016-10" db="EMBL/GenBank/DDBJ databases">
        <authorList>
            <person name="de Groot N.N."/>
        </authorList>
    </citation>
    <scope>NUCLEOTIDE SEQUENCE [LARGE SCALE GENOMIC DNA]</scope>
    <source>
        <strain evidence="2 3">DSM 9236</strain>
    </source>
</reference>
<proteinExistence type="predicted"/>
<feature type="transmembrane region" description="Helical" evidence="1">
    <location>
        <begin position="273"/>
        <end position="293"/>
    </location>
</feature>
<organism evidence="2 3">
    <name type="scientific">Succiniclasticum ruminis DSM 9236</name>
    <dbReference type="NCBI Taxonomy" id="1123323"/>
    <lineage>
        <taxon>Bacteria</taxon>
        <taxon>Bacillati</taxon>
        <taxon>Bacillota</taxon>
        <taxon>Negativicutes</taxon>
        <taxon>Acidaminococcales</taxon>
        <taxon>Acidaminococcaceae</taxon>
        <taxon>Succiniclasticum</taxon>
    </lineage>
</organism>
<feature type="transmembrane region" description="Helical" evidence="1">
    <location>
        <begin position="433"/>
        <end position="450"/>
    </location>
</feature>
<feature type="transmembrane region" description="Helical" evidence="1">
    <location>
        <begin position="44"/>
        <end position="69"/>
    </location>
</feature>